<keyword evidence="3" id="KW-0677">Repeat</keyword>
<dbReference type="SUPFAM" id="SSF57667">
    <property type="entry name" value="beta-beta-alpha zinc fingers"/>
    <property type="match status" value="3"/>
</dbReference>
<dbReference type="FunFam" id="3.30.160.60:FF:000498">
    <property type="entry name" value="Putative zinc finger protein 131"/>
    <property type="match status" value="1"/>
</dbReference>
<evidence type="ECO:0000259" key="9">
    <source>
        <dbReference type="PROSITE" id="PS50097"/>
    </source>
</evidence>
<dbReference type="SMART" id="SM00225">
    <property type="entry name" value="BTB"/>
    <property type="match status" value="1"/>
</dbReference>
<dbReference type="OMA" id="NQMQMEV"/>
<protein>
    <recommendedName>
        <fullName evidence="13">Zinc finger protein 131</fullName>
    </recommendedName>
</protein>
<dbReference type="PANTHER" id="PTHR24394:SF55">
    <property type="entry name" value="ZINC FINGER PROTEIN 131"/>
    <property type="match status" value="1"/>
</dbReference>
<dbReference type="FunFam" id="3.30.160.60:FF:000552">
    <property type="entry name" value="Zinc finger protein 131"/>
    <property type="match status" value="1"/>
</dbReference>
<evidence type="ECO:0000256" key="1">
    <source>
        <dbReference type="ARBA" id="ARBA00004123"/>
    </source>
</evidence>
<dbReference type="STRING" id="137246.A0A401RRH2"/>
<dbReference type="InterPro" id="IPR000210">
    <property type="entry name" value="BTB/POZ_dom"/>
</dbReference>
<dbReference type="OrthoDB" id="624345at2759"/>
<dbReference type="InterPro" id="IPR036236">
    <property type="entry name" value="Znf_C2H2_sf"/>
</dbReference>
<dbReference type="GO" id="GO:0008270">
    <property type="term" value="F:zinc ion binding"/>
    <property type="evidence" value="ECO:0007669"/>
    <property type="project" value="UniProtKB-KW"/>
</dbReference>
<dbReference type="Proteomes" id="UP000287033">
    <property type="component" value="Unassembled WGS sequence"/>
</dbReference>
<feature type="region of interest" description="Disordered" evidence="8">
    <location>
        <begin position="204"/>
        <end position="229"/>
    </location>
</feature>
<evidence type="ECO:0000256" key="3">
    <source>
        <dbReference type="ARBA" id="ARBA00022737"/>
    </source>
</evidence>
<comment type="subcellular location">
    <subcellularLocation>
        <location evidence="1">Nucleus</location>
    </subcellularLocation>
</comment>
<dbReference type="EMBL" id="BEZZ01001918">
    <property type="protein sequence ID" value="GCC20735.1"/>
    <property type="molecule type" value="Genomic_DNA"/>
</dbReference>
<name>A0A401RRH2_CHIPU</name>
<keyword evidence="5" id="KW-0862">Zinc</keyword>
<comment type="caution">
    <text evidence="11">The sequence shown here is derived from an EMBL/GenBank/DDBJ whole genome shotgun (WGS) entry which is preliminary data.</text>
</comment>
<evidence type="ECO:0000256" key="4">
    <source>
        <dbReference type="ARBA" id="ARBA00022771"/>
    </source>
</evidence>
<feature type="domain" description="C2H2-type" evidence="10">
    <location>
        <begin position="459"/>
        <end position="489"/>
    </location>
</feature>
<dbReference type="PROSITE" id="PS00028">
    <property type="entry name" value="ZINC_FINGER_C2H2_1"/>
    <property type="match status" value="5"/>
</dbReference>
<feature type="compositionally biased region" description="Basic residues" evidence="8">
    <location>
        <begin position="217"/>
        <end position="226"/>
    </location>
</feature>
<keyword evidence="6" id="KW-0539">Nucleus</keyword>
<dbReference type="PROSITE" id="PS50097">
    <property type="entry name" value="BTB"/>
    <property type="match status" value="1"/>
</dbReference>
<sequence>MPGPVSLVTSRVSSSLSSPLPPEGRVKGHPAVDAGNARPLQRRGGGAGGGRSRTRRARARYDCGCECELRATGHRGRRFSEMEAEEVLVDHVHEVPSHYKVVLDRLNEQRQQEQFTDITLIVDGHHFKAHKAVLAACSQFFCRFFQDFREEPLVEIEGVSNLAFRHLIEFTYTAKLMLLQEEEASDVWKAAEYLQMEEAMKALNNRDNADSPAKAKTSGKRKAKKRTIAETSNVITETLPSIQETDTVEIDQENVFAAEIVEINAEEMGEEAGTTVMEAVENLPTADDSMQPSGDAAGSEQPAESALALLADITSKYQQDELDKELEKEGERESAGQSQEESETSIVTEDGIHIVEVLAQGDKLFCCEKCSRSFRLFYHFKEHLKVHSGENYVCHLCSKQYTRESAWKQHLSSHREEEGGNKKPRCVRKVHVCQYCEKQFDHFGHFKEHLRKHTGEKPFECPNCHERFARNSTLKCHLVACRTGMGAKKGRKKMYECQVCSSVFPSWDQFKTHLAVHTGEKPNHCTICDMWFMRAGELRQHVKDVHGAAEQEVGEVTEIVVPVEVIDTEAMEGETIIEQVTV</sequence>
<dbReference type="Gene3D" id="3.30.160.60">
    <property type="entry name" value="Classic Zinc Finger"/>
    <property type="match status" value="5"/>
</dbReference>
<dbReference type="Pfam" id="PF00651">
    <property type="entry name" value="BTB"/>
    <property type="match status" value="1"/>
</dbReference>
<feature type="region of interest" description="Disordered" evidence="8">
    <location>
        <begin position="1"/>
        <end position="53"/>
    </location>
</feature>
<keyword evidence="4 7" id="KW-0863">Zinc-finger</keyword>
<proteinExistence type="predicted"/>
<feature type="domain" description="C2H2-type" evidence="10">
    <location>
        <begin position="365"/>
        <end position="392"/>
    </location>
</feature>
<dbReference type="Pfam" id="PF12874">
    <property type="entry name" value="zf-met"/>
    <property type="match status" value="1"/>
</dbReference>
<evidence type="ECO:0000259" key="10">
    <source>
        <dbReference type="PROSITE" id="PS50157"/>
    </source>
</evidence>
<feature type="domain" description="BTB" evidence="9">
    <location>
        <begin position="116"/>
        <end position="180"/>
    </location>
</feature>
<feature type="region of interest" description="Disordered" evidence="8">
    <location>
        <begin position="321"/>
        <end position="346"/>
    </location>
</feature>
<dbReference type="GO" id="GO:0005634">
    <property type="term" value="C:nucleus"/>
    <property type="evidence" value="ECO:0007669"/>
    <property type="project" value="UniProtKB-SubCell"/>
</dbReference>
<organism evidence="11 12">
    <name type="scientific">Chiloscyllium punctatum</name>
    <name type="common">Brownbanded bambooshark</name>
    <name type="synonym">Hemiscyllium punctatum</name>
    <dbReference type="NCBI Taxonomy" id="137246"/>
    <lineage>
        <taxon>Eukaryota</taxon>
        <taxon>Metazoa</taxon>
        <taxon>Chordata</taxon>
        <taxon>Craniata</taxon>
        <taxon>Vertebrata</taxon>
        <taxon>Chondrichthyes</taxon>
        <taxon>Elasmobranchii</taxon>
        <taxon>Galeomorphii</taxon>
        <taxon>Galeoidea</taxon>
        <taxon>Orectolobiformes</taxon>
        <taxon>Hemiscylliidae</taxon>
        <taxon>Chiloscyllium</taxon>
    </lineage>
</organism>
<feature type="compositionally biased region" description="Low complexity" evidence="8">
    <location>
        <begin position="1"/>
        <end position="18"/>
    </location>
</feature>
<dbReference type="SUPFAM" id="SSF54695">
    <property type="entry name" value="POZ domain"/>
    <property type="match status" value="1"/>
</dbReference>
<accession>A0A401RRH2</accession>
<feature type="domain" description="C2H2-type" evidence="10">
    <location>
        <begin position="495"/>
        <end position="522"/>
    </location>
</feature>
<dbReference type="InterPro" id="IPR011333">
    <property type="entry name" value="SKP1/BTB/POZ_sf"/>
</dbReference>
<evidence type="ECO:0000256" key="6">
    <source>
        <dbReference type="ARBA" id="ARBA00023242"/>
    </source>
</evidence>
<dbReference type="GO" id="GO:0000981">
    <property type="term" value="F:DNA-binding transcription factor activity, RNA polymerase II-specific"/>
    <property type="evidence" value="ECO:0007669"/>
    <property type="project" value="TreeGrafter"/>
</dbReference>
<evidence type="ECO:0000313" key="11">
    <source>
        <dbReference type="EMBL" id="GCC20735.1"/>
    </source>
</evidence>
<dbReference type="AlphaFoldDB" id="A0A401RRH2"/>
<dbReference type="InterPro" id="IPR013087">
    <property type="entry name" value="Znf_C2H2_type"/>
</dbReference>
<feature type="compositionally biased region" description="Basic and acidic residues" evidence="8">
    <location>
        <begin position="321"/>
        <end position="334"/>
    </location>
</feature>
<evidence type="ECO:0000256" key="2">
    <source>
        <dbReference type="ARBA" id="ARBA00022723"/>
    </source>
</evidence>
<gene>
    <name evidence="11" type="ORF">chiPu_0019302</name>
</gene>
<dbReference type="SMART" id="SM00355">
    <property type="entry name" value="ZnF_C2H2"/>
    <property type="match status" value="6"/>
</dbReference>
<dbReference type="FunFam" id="3.30.710.10:FF:000041">
    <property type="entry name" value="Zinc finger protein 131"/>
    <property type="match status" value="1"/>
</dbReference>
<dbReference type="PANTHER" id="PTHR24394">
    <property type="entry name" value="ZINC FINGER PROTEIN"/>
    <property type="match status" value="1"/>
</dbReference>
<dbReference type="Gene3D" id="3.30.710.10">
    <property type="entry name" value="Potassium Channel Kv1.1, Chain A"/>
    <property type="match status" value="1"/>
</dbReference>
<reference evidence="11 12" key="1">
    <citation type="journal article" date="2018" name="Nat. Ecol. Evol.">
        <title>Shark genomes provide insights into elasmobranch evolution and the origin of vertebrates.</title>
        <authorList>
            <person name="Hara Y"/>
            <person name="Yamaguchi K"/>
            <person name="Onimaru K"/>
            <person name="Kadota M"/>
            <person name="Koyanagi M"/>
            <person name="Keeley SD"/>
            <person name="Tatsumi K"/>
            <person name="Tanaka K"/>
            <person name="Motone F"/>
            <person name="Kageyama Y"/>
            <person name="Nozu R"/>
            <person name="Adachi N"/>
            <person name="Nishimura O"/>
            <person name="Nakagawa R"/>
            <person name="Tanegashima C"/>
            <person name="Kiyatake I"/>
            <person name="Matsumoto R"/>
            <person name="Murakumo K"/>
            <person name="Nishida K"/>
            <person name="Terakita A"/>
            <person name="Kuratani S"/>
            <person name="Sato K"/>
            <person name="Hyodo S Kuraku.S."/>
        </authorList>
    </citation>
    <scope>NUCLEOTIDE SEQUENCE [LARGE SCALE GENOMIC DNA]</scope>
</reference>
<evidence type="ECO:0008006" key="13">
    <source>
        <dbReference type="Google" id="ProtNLM"/>
    </source>
</evidence>
<dbReference type="PROSITE" id="PS50157">
    <property type="entry name" value="ZINC_FINGER_C2H2_2"/>
    <property type="match status" value="6"/>
</dbReference>
<feature type="domain" description="C2H2-type" evidence="10">
    <location>
        <begin position="523"/>
        <end position="551"/>
    </location>
</feature>
<evidence type="ECO:0000256" key="5">
    <source>
        <dbReference type="ARBA" id="ARBA00022833"/>
    </source>
</evidence>
<feature type="compositionally biased region" description="Polar residues" evidence="8">
    <location>
        <begin position="335"/>
        <end position="346"/>
    </location>
</feature>
<feature type="domain" description="C2H2-type" evidence="10">
    <location>
        <begin position="392"/>
        <end position="419"/>
    </location>
</feature>
<keyword evidence="12" id="KW-1185">Reference proteome</keyword>
<evidence type="ECO:0000313" key="12">
    <source>
        <dbReference type="Proteomes" id="UP000287033"/>
    </source>
</evidence>
<dbReference type="Pfam" id="PF00096">
    <property type="entry name" value="zf-C2H2"/>
    <property type="match status" value="1"/>
</dbReference>
<feature type="domain" description="C2H2-type" evidence="10">
    <location>
        <begin position="431"/>
        <end position="458"/>
    </location>
</feature>
<evidence type="ECO:0000256" key="8">
    <source>
        <dbReference type="SAM" id="MobiDB-lite"/>
    </source>
</evidence>
<keyword evidence="2" id="KW-0479">Metal-binding</keyword>
<evidence type="ECO:0000256" key="7">
    <source>
        <dbReference type="PROSITE-ProRule" id="PRU00042"/>
    </source>
</evidence>